<dbReference type="Gene3D" id="1.25.40.10">
    <property type="entry name" value="Tetratricopeptide repeat domain"/>
    <property type="match status" value="2"/>
</dbReference>
<dbReference type="PANTHER" id="PTHR10292">
    <property type="entry name" value="CLATHRIN HEAVY CHAIN RELATED"/>
    <property type="match status" value="1"/>
</dbReference>
<feature type="repeat" description="CHCR" evidence="1">
    <location>
        <begin position="120"/>
        <end position="261"/>
    </location>
</feature>
<gene>
    <name evidence="2" type="ORF">MCOR_37475</name>
</gene>
<dbReference type="InterPro" id="IPR016024">
    <property type="entry name" value="ARM-type_fold"/>
</dbReference>
<dbReference type="SMART" id="SM00299">
    <property type="entry name" value="CLH"/>
    <property type="match status" value="1"/>
</dbReference>
<dbReference type="GO" id="GO:0045334">
    <property type="term" value="C:clathrin-coated endocytic vesicle"/>
    <property type="evidence" value="ECO:0007669"/>
    <property type="project" value="TreeGrafter"/>
</dbReference>
<dbReference type="Proteomes" id="UP000507470">
    <property type="component" value="Unassembled WGS sequence"/>
</dbReference>
<dbReference type="EMBL" id="CACVKT020006796">
    <property type="protein sequence ID" value="CAC5403597.1"/>
    <property type="molecule type" value="Genomic_DNA"/>
</dbReference>
<dbReference type="GO" id="GO:0071439">
    <property type="term" value="C:clathrin complex"/>
    <property type="evidence" value="ECO:0007669"/>
    <property type="project" value="TreeGrafter"/>
</dbReference>
<evidence type="ECO:0000256" key="1">
    <source>
        <dbReference type="PROSITE-ProRule" id="PRU01006"/>
    </source>
</evidence>
<accession>A0A6J8D7J3</accession>
<dbReference type="InterPro" id="IPR011990">
    <property type="entry name" value="TPR-like_helical_dom_sf"/>
</dbReference>
<evidence type="ECO:0000313" key="3">
    <source>
        <dbReference type="Proteomes" id="UP000507470"/>
    </source>
</evidence>
<dbReference type="GO" id="GO:0006898">
    <property type="term" value="P:receptor-mediated endocytosis"/>
    <property type="evidence" value="ECO:0007669"/>
    <property type="project" value="TreeGrafter"/>
</dbReference>
<dbReference type="AlphaFoldDB" id="A0A6J8D7J3"/>
<dbReference type="SUPFAM" id="SSF48371">
    <property type="entry name" value="ARM repeat"/>
    <property type="match status" value="3"/>
</dbReference>
<dbReference type="PROSITE" id="PS50236">
    <property type="entry name" value="CHCR"/>
    <property type="match status" value="1"/>
</dbReference>
<dbReference type="GO" id="GO:0032051">
    <property type="term" value="F:clathrin light chain binding"/>
    <property type="evidence" value="ECO:0007669"/>
    <property type="project" value="TreeGrafter"/>
</dbReference>
<dbReference type="GO" id="GO:0006886">
    <property type="term" value="P:intracellular protein transport"/>
    <property type="evidence" value="ECO:0007669"/>
    <property type="project" value="UniProtKB-UniRule"/>
</dbReference>
<sequence length="262" mass="30350">MDLWAQALVEDNEFRRQLIDQVVQTVSSETQDPDDISMTVNVFMIADLPNELIELLEKIVLDDNSVFSDHRYKLLVLIDHVKNLDRVYEFAERCNDPAVWILLGRAQLDANMVKEAIDSVIKADDPTNYMDVVNVASKNNIWEDLVKFLQMARKKAREKFIETELIYAYAKTNRLAELEEFLSGPNQANITQVADRCFDDKMFEAAKLLYNNVSNFDRLAITLVHLKEYQAAVDGARKANSTRTWEEMFKSDWLDYTTDDAY</sequence>
<dbReference type="OrthoDB" id="2113814at2759"/>
<keyword evidence="3" id="KW-1185">Reference proteome</keyword>
<dbReference type="PANTHER" id="PTHR10292:SF1">
    <property type="entry name" value="CLATHRIN HEAVY CHAIN"/>
    <property type="match status" value="1"/>
</dbReference>
<dbReference type="InterPro" id="IPR000547">
    <property type="entry name" value="Clathrin_H-chain/VPS_repeat"/>
</dbReference>
<proteinExistence type="predicted"/>
<name>A0A6J8D7J3_MYTCO</name>
<dbReference type="InterPro" id="IPR055358">
    <property type="entry name" value="CHCR"/>
</dbReference>
<reference evidence="2 3" key="1">
    <citation type="submission" date="2020-06" db="EMBL/GenBank/DDBJ databases">
        <authorList>
            <person name="Li R."/>
            <person name="Bekaert M."/>
        </authorList>
    </citation>
    <scope>NUCLEOTIDE SEQUENCE [LARGE SCALE GENOMIC DNA]</scope>
    <source>
        <strain evidence="3">wild</strain>
    </source>
</reference>
<evidence type="ECO:0000313" key="2">
    <source>
        <dbReference type="EMBL" id="CAC5403597.1"/>
    </source>
</evidence>
<protein>
    <submittedName>
        <fullName evidence="2">CLTC</fullName>
    </submittedName>
</protein>
<organism evidence="2 3">
    <name type="scientific">Mytilus coruscus</name>
    <name type="common">Sea mussel</name>
    <dbReference type="NCBI Taxonomy" id="42192"/>
    <lineage>
        <taxon>Eukaryota</taxon>
        <taxon>Metazoa</taxon>
        <taxon>Spiralia</taxon>
        <taxon>Lophotrochozoa</taxon>
        <taxon>Mollusca</taxon>
        <taxon>Bivalvia</taxon>
        <taxon>Autobranchia</taxon>
        <taxon>Pteriomorphia</taxon>
        <taxon>Mytilida</taxon>
        <taxon>Mytiloidea</taxon>
        <taxon>Mytilidae</taxon>
        <taxon>Mytilinae</taxon>
        <taxon>Mytilus</taxon>
    </lineage>
</organism>
<dbReference type="Pfam" id="PF00637">
    <property type="entry name" value="Clathrin"/>
    <property type="match status" value="1"/>
</dbReference>